<dbReference type="InterPro" id="IPR051609">
    <property type="entry name" value="NmrA/Isoflavone_reductase-like"/>
</dbReference>
<dbReference type="SUPFAM" id="SSF51735">
    <property type="entry name" value="NAD(P)-binding Rossmann-fold domains"/>
    <property type="match status" value="1"/>
</dbReference>
<sequence>MTQFTHYHILARLHLPYLLKSPADGTFDPHKLTTINASREILVRYLALRGSSTTNNYCRGVDYLMFIAATTLCIAHINSSHWRRLNGQGPHFDFLAHQRPGDIGLMQHALEITRESWNQNGHKADRNIGMILESLLKNEAKAASGSIFSISTTLAHPLADFPGERSNDSNNLSIDIPFVGTIKIEKERASASRSSGSAFAEPPGIKRRPHVTWVQTDYQDIPQLEEILREVHTVLSFITTQSDPENTVQKNLIDAAIQAGVKRFAPSEWATSNFDHMPWYQGKAVIREYLQEINKERKVLEYSLFIPGLFTNYFAHPHPSAKHFKSFETHIDFQNCRALVLEGGEDDRITLTTAQDLASVVVKAIEYEGEWPIVGGITGTELSIRELLEIGERVRGKPFNITTLSRVDLEAGLTKSSWLPAIDHPGMPDAEALASKLTAGMILAIEAGALDTSDEWNRVFPEYDFTQAEEFLEGVWRGRE</sequence>
<reference evidence="5 6" key="1">
    <citation type="journal article" date="2023" name="G3 (Bethesda)">
        <title>A chromosome-level genome assembly of Zasmidium syzygii isolated from banana leaves.</title>
        <authorList>
            <person name="van Westerhoven A.C."/>
            <person name="Mehrabi R."/>
            <person name="Talebi R."/>
            <person name="Steentjes M.B.F."/>
            <person name="Corcolon B."/>
            <person name="Chong P.A."/>
            <person name="Kema G.H.J."/>
            <person name="Seidl M.F."/>
        </authorList>
    </citation>
    <scope>NUCLEOTIDE SEQUENCE [LARGE SCALE GENOMIC DNA]</scope>
    <source>
        <strain evidence="5 6">P124</strain>
    </source>
</reference>
<dbReference type="Pfam" id="PF05368">
    <property type="entry name" value="NmrA"/>
    <property type="match status" value="1"/>
</dbReference>
<dbReference type="InterPro" id="IPR008030">
    <property type="entry name" value="NmrA-like"/>
</dbReference>
<dbReference type="InterPro" id="IPR036291">
    <property type="entry name" value="NAD(P)-bd_dom_sf"/>
</dbReference>
<dbReference type="CDD" id="cd12148">
    <property type="entry name" value="fungal_TF_MHR"/>
    <property type="match status" value="1"/>
</dbReference>
<evidence type="ECO:0000313" key="5">
    <source>
        <dbReference type="EMBL" id="KAK4501345.1"/>
    </source>
</evidence>
<accession>A0ABR0EJK6</accession>
<evidence type="ECO:0000256" key="2">
    <source>
        <dbReference type="ARBA" id="ARBA00022857"/>
    </source>
</evidence>
<gene>
    <name evidence="5" type="ORF">PRZ48_007153</name>
</gene>
<keyword evidence="2" id="KW-0521">NADP</keyword>
<dbReference type="Proteomes" id="UP001305779">
    <property type="component" value="Unassembled WGS sequence"/>
</dbReference>
<evidence type="ECO:0000256" key="3">
    <source>
        <dbReference type="ARBA" id="ARBA00023002"/>
    </source>
</evidence>
<comment type="caution">
    <text evidence="5">The sequence shown here is derived from an EMBL/GenBank/DDBJ whole genome shotgun (WGS) entry which is preliminary data.</text>
</comment>
<dbReference type="EMBL" id="JAXOVC010000005">
    <property type="protein sequence ID" value="KAK4501345.1"/>
    <property type="molecule type" value="Genomic_DNA"/>
</dbReference>
<keyword evidence="6" id="KW-1185">Reference proteome</keyword>
<evidence type="ECO:0000313" key="6">
    <source>
        <dbReference type="Proteomes" id="UP001305779"/>
    </source>
</evidence>
<protein>
    <recommendedName>
        <fullName evidence="4">NmrA-like domain-containing protein</fullName>
    </recommendedName>
</protein>
<keyword evidence="3" id="KW-0560">Oxidoreductase</keyword>
<comment type="similarity">
    <text evidence="1">Belongs to the NmrA-type oxidoreductase family. Isoflavone reductase subfamily.</text>
</comment>
<evidence type="ECO:0000256" key="1">
    <source>
        <dbReference type="ARBA" id="ARBA00005725"/>
    </source>
</evidence>
<dbReference type="Gene3D" id="3.40.50.720">
    <property type="entry name" value="NAD(P)-binding Rossmann-like Domain"/>
    <property type="match status" value="1"/>
</dbReference>
<dbReference type="PANTHER" id="PTHR47706:SF4">
    <property type="entry name" value="NMRA-LIKE DOMAIN-CONTAINING PROTEIN"/>
    <property type="match status" value="1"/>
</dbReference>
<proteinExistence type="inferred from homology"/>
<organism evidence="5 6">
    <name type="scientific">Zasmidium cellare</name>
    <name type="common">Wine cellar mold</name>
    <name type="synonym">Racodium cellare</name>
    <dbReference type="NCBI Taxonomy" id="395010"/>
    <lineage>
        <taxon>Eukaryota</taxon>
        <taxon>Fungi</taxon>
        <taxon>Dikarya</taxon>
        <taxon>Ascomycota</taxon>
        <taxon>Pezizomycotina</taxon>
        <taxon>Dothideomycetes</taxon>
        <taxon>Dothideomycetidae</taxon>
        <taxon>Mycosphaerellales</taxon>
        <taxon>Mycosphaerellaceae</taxon>
        <taxon>Zasmidium</taxon>
    </lineage>
</organism>
<evidence type="ECO:0000259" key="4">
    <source>
        <dbReference type="Pfam" id="PF05368"/>
    </source>
</evidence>
<name>A0ABR0EJK6_ZASCE</name>
<feature type="domain" description="NmrA-like" evidence="4">
    <location>
        <begin position="210"/>
        <end position="405"/>
    </location>
</feature>
<dbReference type="PANTHER" id="PTHR47706">
    <property type="entry name" value="NMRA-LIKE FAMILY PROTEIN"/>
    <property type="match status" value="1"/>
</dbReference>
<dbReference type="Gene3D" id="3.90.25.10">
    <property type="entry name" value="UDP-galactose 4-epimerase, domain 1"/>
    <property type="match status" value="1"/>
</dbReference>